<feature type="region of interest" description="Disordered" evidence="1">
    <location>
        <begin position="129"/>
        <end position="196"/>
    </location>
</feature>
<gene>
    <name evidence="4" type="ORF">CTEN210_02798</name>
</gene>
<accession>A0AAD3H1E6</accession>
<feature type="domain" description="SET" evidence="3">
    <location>
        <begin position="245"/>
        <end position="381"/>
    </location>
</feature>
<feature type="region of interest" description="Disordered" evidence="1">
    <location>
        <begin position="62"/>
        <end position="111"/>
    </location>
</feature>
<dbReference type="CDD" id="cd08161">
    <property type="entry name" value="SET"/>
    <property type="match status" value="1"/>
</dbReference>
<keyword evidence="2" id="KW-0732">Signal</keyword>
<dbReference type="InterPro" id="IPR046341">
    <property type="entry name" value="SET_dom_sf"/>
</dbReference>
<proteinExistence type="predicted"/>
<dbReference type="EMBL" id="BLLK01000022">
    <property type="protein sequence ID" value="GFH46324.1"/>
    <property type="molecule type" value="Genomic_DNA"/>
</dbReference>
<feature type="compositionally biased region" description="Acidic residues" evidence="1">
    <location>
        <begin position="181"/>
        <end position="190"/>
    </location>
</feature>
<feature type="chain" id="PRO_5042009514" description="SET domain-containing protein" evidence="2">
    <location>
        <begin position="21"/>
        <end position="394"/>
    </location>
</feature>
<evidence type="ECO:0000259" key="3">
    <source>
        <dbReference type="PROSITE" id="PS50280"/>
    </source>
</evidence>
<dbReference type="PROSITE" id="PS50280">
    <property type="entry name" value="SET"/>
    <property type="match status" value="1"/>
</dbReference>
<reference evidence="4 5" key="1">
    <citation type="journal article" date="2021" name="Sci. Rep.">
        <title>The genome of the diatom Chaetoceros tenuissimus carries an ancient integrated fragment of an extant virus.</title>
        <authorList>
            <person name="Hongo Y."/>
            <person name="Kimura K."/>
            <person name="Takaki Y."/>
            <person name="Yoshida Y."/>
            <person name="Baba S."/>
            <person name="Kobayashi G."/>
            <person name="Nagasaki K."/>
            <person name="Hano T."/>
            <person name="Tomaru Y."/>
        </authorList>
    </citation>
    <scope>NUCLEOTIDE SEQUENCE [LARGE SCALE GENOMIC DNA]</scope>
    <source>
        <strain evidence="4 5">NIES-3715</strain>
    </source>
</reference>
<dbReference type="Pfam" id="PF00856">
    <property type="entry name" value="SET"/>
    <property type="match status" value="1"/>
</dbReference>
<dbReference type="SUPFAM" id="SSF82199">
    <property type="entry name" value="SET domain"/>
    <property type="match status" value="1"/>
</dbReference>
<dbReference type="InterPro" id="IPR001214">
    <property type="entry name" value="SET_dom"/>
</dbReference>
<keyword evidence="5" id="KW-1185">Reference proteome</keyword>
<dbReference type="AlphaFoldDB" id="A0AAD3H1E6"/>
<protein>
    <recommendedName>
        <fullName evidence="3">SET domain-containing protein</fullName>
    </recommendedName>
</protein>
<sequence length="394" mass="45946">MKFQSVILSIVLSHWGKVAAEASVEELAYPQIIDSTNIECNNNNVEGSCDAAPIDEIEFVNSNQNDTENEEDYESDEYSQYDSDADDEYSEYESDDEHSNYNSDEDSYHSRDLHEINSEEMKENEINGFDETSQHDSDEDSQHSRNSSDEDDTSQISRRNSDEEDSVYSSAKSSVYSGSESEWEDSDFEGEPSTPKQFWQRYKCHERFKHERPIYTKEDWEKAMNVYNDIMGEDILNKEIEPFKVKVETRQAGKKGRGIFAMEPIEKGTLMWSTKRTARFQSGDAYNKFLQNLDEDFACDVLQWAYIQNINSSEEQDDNVHDLRISVDLDECSFCNDGRNKYRSNMACDEDQAQHHEGGCQFNYFATRDIEVNEEILCYYEQFAVTDGWWEFYD</sequence>
<dbReference type="Proteomes" id="UP001054902">
    <property type="component" value="Unassembled WGS sequence"/>
</dbReference>
<organism evidence="4 5">
    <name type="scientific">Chaetoceros tenuissimus</name>
    <dbReference type="NCBI Taxonomy" id="426638"/>
    <lineage>
        <taxon>Eukaryota</taxon>
        <taxon>Sar</taxon>
        <taxon>Stramenopiles</taxon>
        <taxon>Ochrophyta</taxon>
        <taxon>Bacillariophyta</taxon>
        <taxon>Coscinodiscophyceae</taxon>
        <taxon>Chaetocerotophycidae</taxon>
        <taxon>Chaetocerotales</taxon>
        <taxon>Chaetocerotaceae</taxon>
        <taxon>Chaetoceros</taxon>
    </lineage>
</organism>
<comment type="caution">
    <text evidence="4">The sequence shown here is derived from an EMBL/GenBank/DDBJ whole genome shotgun (WGS) entry which is preliminary data.</text>
</comment>
<feature type="signal peptide" evidence="2">
    <location>
        <begin position="1"/>
        <end position="20"/>
    </location>
</feature>
<dbReference type="Gene3D" id="2.170.270.10">
    <property type="entry name" value="SET domain"/>
    <property type="match status" value="1"/>
</dbReference>
<evidence type="ECO:0000256" key="2">
    <source>
        <dbReference type="SAM" id="SignalP"/>
    </source>
</evidence>
<feature type="compositionally biased region" description="Basic and acidic residues" evidence="1">
    <location>
        <begin position="132"/>
        <end position="148"/>
    </location>
</feature>
<feature type="compositionally biased region" description="Acidic residues" evidence="1">
    <location>
        <begin position="67"/>
        <end position="96"/>
    </location>
</feature>
<evidence type="ECO:0000313" key="5">
    <source>
        <dbReference type="Proteomes" id="UP001054902"/>
    </source>
</evidence>
<evidence type="ECO:0000256" key="1">
    <source>
        <dbReference type="SAM" id="MobiDB-lite"/>
    </source>
</evidence>
<evidence type="ECO:0000313" key="4">
    <source>
        <dbReference type="EMBL" id="GFH46324.1"/>
    </source>
</evidence>
<name>A0AAD3H1E6_9STRA</name>
<feature type="compositionally biased region" description="Low complexity" evidence="1">
    <location>
        <begin position="167"/>
        <end position="180"/>
    </location>
</feature>